<dbReference type="PANTHER" id="PTHR33066:SF2">
    <property type="entry name" value="FILAGGRIN-2-LIKE"/>
    <property type="match status" value="1"/>
</dbReference>
<evidence type="ECO:0000256" key="1">
    <source>
        <dbReference type="ARBA" id="ARBA00023125"/>
    </source>
</evidence>
<dbReference type="Proteomes" id="UP001274896">
    <property type="component" value="Unassembled WGS sequence"/>
</dbReference>
<evidence type="ECO:0000313" key="4">
    <source>
        <dbReference type="Proteomes" id="UP001274896"/>
    </source>
</evidence>
<dbReference type="InterPro" id="IPR010998">
    <property type="entry name" value="Integrase_recombinase_N"/>
</dbReference>
<protein>
    <submittedName>
        <fullName evidence="3">Uncharacterized protein</fullName>
    </submittedName>
</protein>
<gene>
    <name evidence="3" type="ORF">QTP70_015049</name>
</gene>
<evidence type="ECO:0000313" key="3">
    <source>
        <dbReference type="EMBL" id="KAK3516461.1"/>
    </source>
</evidence>
<feature type="compositionally biased region" description="Polar residues" evidence="2">
    <location>
        <begin position="38"/>
        <end position="51"/>
    </location>
</feature>
<proteinExistence type="predicted"/>
<keyword evidence="4" id="KW-1185">Reference proteome</keyword>
<reference evidence="3" key="1">
    <citation type="submission" date="2023-06" db="EMBL/GenBank/DDBJ databases">
        <title>Male Hemibagrus guttatus genome.</title>
        <authorList>
            <person name="Bian C."/>
        </authorList>
    </citation>
    <scope>NUCLEOTIDE SEQUENCE</scope>
    <source>
        <strain evidence="3">Male_cb2023</strain>
        <tissue evidence="3">Muscle</tissue>
    </source>
</reference>
<accession>A0AAE0Q9J8</accession>
<sequence>MHCPLWYSLSHPAPLGLDALVQTWQRLHLYAFPPNSLGDSQQGRPTLSGASGDSAPPPRDVEALGLAPEGDQFLEAGLSSEVVETLLNAKAPFTRKLYALKWRLFSLWCAQREQDPVYCLVGTVLGFLQSRLSRGLSPSTLKVYVAGPLLRTTPLSSGPP</sequence>
<evidence type="ECO:0000256" key="2">
    <source>
        <dbReference type="SAM" id="MobiDB-lite"/>
    </source>
</evidence>
<name>A0AAE0Q9J8_9TELE</name>
<dbReference type="AlphaFoldDB" id="A0AAE0Q9J8"/>
<dbReference type="GO" id="GO:0003677">
    <property type="term" value="F:DNA binding"/>
    <property type="evidence" value="ECO:0007669"/>
    <property type="project" value="UniProtKB-KW"/>
</dbReference>
<dbReference type="EMBL" id="JAUCMX010000019">
    <property type="protein sequence ID" value="KAK3516461.1"/>
    <property type="molecule type" value="Genomic_DNA"/>
</dbReference>
<feature type="region of interest" description="Disordered" evidence="2">
    <location>
        <begin position="38"/>
        <end position="60"/>
    </location>
</feature>
<dbReference type="PANTHER" id="PTHR33066">
    <property type="entry name" value="INTEGRASE_SAM-LIKE_N DOMAIN-CONTAINING PROTEIN"/>
    <property type="match status" value="1"/>
</dbReference>
<comment type="caution">
    <text evidence="3">The sequence shown here is derived from an EMBL/GenBank/DDBJ whole genome shotgun (WGS) entry which is preliminary data.</text>
</comment>
<dbReference type="Gene3D" id="1.10.150.130">
    <property type="match status" value="1"/>
</dbReference>
<keyword evidence="1" id="KW-0238">DNA-binding</keyword>
<dbReference type="SUPFAM" id="SSF47823">
    <property type="entry name" value="lambda integrase-like, N-terminal domain"/>
    <property type="match status" value="1"/>
</dbReference>
<organism evidence="3 4">
    <name type="scientific">Hemibagrus guttatus</name>
    <dbReference type="NCBI Taxonomy" id="175788"/>
    <lineage>
        <taxon>Eukaryota</taxon>
        <taxon>Metazoa</taxon>
        <taxon>Chordata</taxon>
        <taxon>Craniata</taxon>
        <taxon>Vertebrata</taxon>
        <taxon>Euteleostomi</taxon>
        <taxon>Actinopterygii</taxon>
        <taxon>Neopterygii</taxon>
        <taxon>Teleostei</taxon>
        <taxon>Ostariophysi</taxon>
        <taxon>Siluriformes</taxon>
        <taxon>Bagridae</taxon>
        <taxon>Hemibagrus</taxon>
    </lineage>
</organism>